<name>A0A1B2LPI2_9POXV</name>
<dbReference type="Proteomes" id="UP000316454">
    <property type="component" value="Segment"/>
</dbReference>
<gene>
    <name evidence="1" type="ORF">GTPV_gp007</name>
</gene>
<reference evidence="1" key="1">
    <citation type="submission" date="2016-07" db="EMBL/GenBank/DDBJ databases">
        <title>Complete Genome Sequence of a Goatpox Virus Strain Gorgan from a Commercial Live Attenuated Vaccine.</title>
        <authorList>
            <person name="Mathijs E."/>
            <person name="Vandenbussche F."/>
            <person name="Haegeman A."/>
            <person name="Abdeldayem F."/>
            <person name="De Clercq K."/>
            <person name="Van Borm S."/>
        </authorList>
    </citation>
    <scope>NUCLEOTIDE SEQUENCE [LARGE SCALE GENOMIC DNA]</scope>
    <source>
        <strain evidence="1">Gorgan</strain>
    </source>
</reference>
<protein>
    <submittedName>
        <fullName evidence="1">Uncharacterized protein</fullName>
    </submittedName>
</protein>
<sequence length="28" mass="3560">MIKVISEYVLNENDYNYFMVRKNEKYKK</sequence>
<accession>A0A1B2LPI2</accession>
<dbReference type="EMBL" id="KX576657">
    <property type="protein sequence ID" value="AOA32968.1"/>
    <property type="molecule type" value="Genomic_DNA"/>
</dbReference>
<proteinExistence type="predicted"/>
<organism evidence="1">
    <name type="scientific">Goatpox virus</name>
    <dbReference type="NCBI Taxonomy" id="186805"/>
    <lineage>
        <taxon>Viruses</taxon>
        <taxon>Varidnaviria</taxon>
        <taxon>Bamfordvirae</taxon>
        <taxon>Nucleocytoviricota</taxon>
        <taxon>Pokkesviricetes</taxon>
        <taxon>Chitovirales</taxon>
        <taxon>Poxviridae</taxon>
        <taxon>Chordopoxvirinae</taxon>
        <taxon>Capripoxvirus</taxon>
        <taxon>Capripoxvirus goatpox</taxon>
    </lineage>
</organism>
<evidence type="ECO:0000313" key="1">
    <source>
        <dbReference type="EMBL" id="AOA32968.1"/>
    </source>
</evidence>